<sequence length="409" mass="44007">MIVVVVLMFVGLTGAWLIVMRDEVGHMFGLSEPDNVDPRSIPAQNTQVDQDFRVTGMARDWDSEYSLIFSTDDTATAHSALVDSNFTAPLVPFRNGLFLAVDNFNRVHFFNPASGNLEPGPVLGGATYPTEKPQVSPNNCFVGYKVHASRTVSLSVTNGETVATGTLGTEDFADVMVNDDGSAVAVSPIVRYEGGVSVPQRELQVMSLLFDDSSTVRLLTLPEGKTARGAFVSGTAQEPVVLVVYEPPSGGVASWSLFTVDGGGFREEPGAPLSPGDESWRAYTFVPEGWEHRGGELVSGHAHYHDVGVTSIGFPSSPSDSLGASTCEPTFPKKFTTEQLTLDRNVAAVFLLRRSDLYLGLINLDECTIPLVPLPFDRSLLQWGGVELGQVTGFYVTDPGLLESVGYHP</sequence>
<protein>
    <submittedName>
        <fullName evidence="1">Uncharacterized protein</fullName>
    </submittedName>
</protein>
<proteinExistence type="predicted"/>
<evidence type="ECO:0000313" key="2">
    <source>
        <dbReference type="Proteomes" id="UP000014408"/>
    </source>
</evidence>
<name>S2ZZB9_9CORY</name>
<dbReference type="PATRIC" id="fig|1125779.3.peg.1300"/>
<organism evidence="1 2">
    <name type="scientific">Corynebacterium pyruviciproducens ATCC BAA-1742</name>
    <dbReference type="NCBI Taxonomy" id="1125779"/>
    <lineage>
        <taxon>Bacteria</taxon>
        <taxon>Bacillati</taxon>
        <taxon>Actinomycetota</taxon>
        <taxon>Actinomycetes</taxon>
        <taxon>Mycobacteriales</taxon>
        <taxon>Corynebacteriaceae</taxon>
        <taxon>Corynebacterium</taxon>
    </lineage>
</organism>
<dbReference type="HOGENOM" id="CLU_672150_0_0_11"/>
<dbReference type="EMBL" id="ATBY01000013">
    <property type="protein sequence ID" value="EPD69454.1"/>
    <property type="molecule type" value="Genomic_DNA"/>
</dbReference>
<keyword evidence="2" id="KW-1185">Reference proteome</keyword>
<dbReference type="Proteomes" id="UP000014408">
    <property type="component" value="Unassembled WGS sequence"/>
</dbReference>
<comment type="caution">
    <text evidence="1">The sequence shown here is derived from an EMBL/GenBank/DDBJ whole genome shotgun (WGS) entry which is preliminary data.</text>
</comment>
<gene>
    <name evidence="1" type="ORF">HMPREF1219_01327</name>
</gene>
<accession>S2ZZB9</accession>
<dbReference type="AlphaFoldDB" id="S2ZZB9"/>
<reference evidence="1 2" key="1">
    <citation type="submission" date="2013-05" db="EMBL/GenBank/DDBJ databases">
        <title>The Genome Sequence of Corynebacterium pyruviciproducens 1773O (ATCC BAA-1742).</title>
        <authorList>
            <consortium name="The Broad Institute Genomics Platform"/>
            <person name="Earl A."/>
            <person name="Ward D."/>
            <person name="Feldgarden M."/>
            <person name="Gevers D."/>
            <person name="Tong J."/>
            <person name="Walker B."/>
            <person name="Young S."/>
            <person name="Zeng Q."/>
            <person name="Gargeya S."/>
            <person name="Fitzgerald M."/>
            <person name="Haas B."/>
            <person name="Abouelleil A."/>
            <person name="Allen A.W."/>
            <person name="Alvarado L."/>
            <person name="Arachchi H.M."/>
            <person name="Berlin A.M."/>
            <person name="Chapman S.B."/>
            <person name="Gainer-Dewar J."/>
            <person name="Goldberg J."/>
            <person name="Griggs A."/>
            <person name="Gujja S."/>
            <person name="Hansen M."/>
            <person name="Howarth C."/>
            <person name="Imamovic A."/>
            <person name="Ireland A."/>
            <person name="Larimer J."/>
            <person name="McCowan C."/>
            <person name="Murphy C."/>
            <person name="Pearson M."/>
            <person name="Poon T.W."/>
            <person name="Priest M."/>
            <person name="Roberts A."/>
            <person name="Saif S."/>
            <person name="Shea T."/>
            <person name="Sisk P."/>
            <person name="Sykes S."/>
            <person name="Wortman J."/>
            <person name="Nusbaum C."/>
            <person name="Birren B."/>
        </authorList>
    </citation>
    <scope>NUCLEOTIDE SEQUENCE [LARGE SCALE GENOMIC DNA]</scope>
    <source>
        <strain evidence="1 2">ATCC BAA-1742</strain>
    </source>
</reference>
<evidence type="ECO:0000313" key="1">
    <source>
        <dbReference type="EMBL" id="EPD69454.1"/>
    </source>
</evidence>